<dbReference type="Pfam" id="PF07642">
    <property type="entry name" value="BBP2"/>
    <property type="match status" value="1"/>
</dbReference>
<name>A0ABR7U289_9BRAD</name>
<evidence type="ECO:0000256" key="1">
    <source>
        <dbReference type="SAM" id="SignalP"/>
    </source>
</evidence>
<proteinExistence type="predicted"/>
<dbReference type="RefSeq" id="WP_188098673.1">
    <property type="nucleotide sequence ID" value="NZ_JAANIH010000010.1"/>
</dbReference>
<feature type="signal peptide" evidence="1">
    <location>
        <begin position="1"/>
        <end position="17"/>
    </location>
</feature>
<protein>
    <submittedName>
        <fullName evidence="2">Porin</fullName>
    </submittedName>
</protein>
<keyword evidence="3" id="KW-1185">Reference proteome</keyword>
<feature type="chain" id="PRO_5045361097" evidence="1">
    <location>
        <begin position="18"/>
        <end position="423"/>
    </location>
</feature>
<dbReference type="InterPro" id="IPR011486">
    <property type="entry name" value="BBP2"/>
</dbReference>
<organism evidence="2 3">
    <name type="scientific">Bradyrhizobium campsiandrae</name>
    <dbReference type="NCBI Taxonomy" id="1729892"/>
    <lineage>
        <taxon>Bacteria</taxon>
        <taxon>Pseudomonadati</taxon>
        <taxon>Pseudomonadota</taxon>
        <taxon>Alphaproteobacteria</taxon>
        <taxon>Hyphomicrobiales</taxon>
        <taxon>Nitrobacteraceae</taxon>
        <taxon>Bradyrhizobium</taxon>
    </lineage>
</organism>
<evidence type="ECO:0000313" key="2">
    <source>
        <dbReference type="EMBL" id="MBC9978086.1"/>
    </source>
</evidence>
<accession>A0ABR7U289</accession>
<comment type="caution">
    <text evidence="2">The sequence shown here is derived from an EMBL/GenBank/DDBJ whole genome shotgun (WGS) entry which is preliminary data.</text>
</comment>
<sequence>MLLGLVVVILSVGGAAAADLTIKARNPAPALPSWWDTVTITGHVQAGTTFNERPSGGINFGHLFTDKANSLLMNQALLTVQRPLDPKATGYDFGFKFQAMYGSDARYTHFLGELDQSISGRNQFDIVEAHALFHLPWLTSGGVDVKVGQYVTLEGAEVIYAPDNALYSHSYIFNFGIPFKHTGVMTTTHVSPILDVYAGIDTGVNTTFGNRFDNFNSGDNNAAAAFHGGIGLNLLDGALTVLATTHIGPENPNVSSVVLAGVNPNSALRYLNDVTIVWKATDKLTLTTDLNYIRDDGFNATGGGVAQYVTYALNDWLKITGRGEVWRDNNGFFVAAFPGNLDFVRIEHGNPLGTAISGGATTYGALTVGLAIKPPVPKELDGLVVRPEIRYDTSLNGTTPFGAGTKRSQFTFGGDIIIPFKIR</sequence>
<keyword evidence="1" id="KW-0732">Signal</keyword>
<gene>
    <name evidence="2" type="ORF">HA482_07610</name>
</gene>
<evidence type="ECO:0000313" key="3">
    <source>
        <dbReference type="Proteomes" id="UP000639516"/>
    </source>
</evidence>
<dbReference type="EMBL" id="JAATTO010000009">
    <property type="protein sequence ID" value="MBC9978086.1"/>
    <property type="molecule type" value="Genomic_DNA"/>
</dbReference>
<reference evidence="2 3" key="1">
    <citation type="journal article" date="2020" name="Arch. Microbiol.">
        <title>Bradyrhizobium campsiandrae sp. nov., a nitrogen-fixing bacterial strain isolated from a native leguminous tree from the Amazon adapted to flooded conditions.</title>
        <authorList>
            <person name="Cabral Michel D."/>
            <person name="Martins da Costa E."/>
            <person name="Azarias Guimaraes A."/>
            <person name="Soares de Carvalho T."/>
            <person name="Santos de Castro Caputo P."/>
            <person name="Willems A."/>
            <person name="de Souza Moreira F.M."/>
        </authorList>
    </citation>
    <scope>NUCLEOTIDE SEQUENCE [LARGE SCALE GENOMIC DNA]</scope>
    <source>
        <strain evidence="3">INPA 384B</strain>
    </source>
</reference>
<dbReference type="Proteomes" id="UP000639516">
    <property type="component" value="Unassembled WGS sequence"/>
</dbReference>